<organism evidence="2 3">
    <name type="scientific">Myroides profundi</name>
    <dbReference type="NCBI Taxonomy" id="480520"/>
    <lineage>
        <taxon>Bacteria</taxon>
        <taxon>Pseudomonadati</taxon>
        <taxon>Bacteroidota</taxon>
        <taxon>Flavobacteriia</taxon>
        <taxon>Flavobacteriales</taxon>
        <taxon>Flavobacteriaceae</taxon>
        <taxon>Myroides</taxon>
    </lineage>
</organism>
<proteinExistence type="predicted"/>
<dbReference type="RefSeq" id="WP_041893425.1">
    <property type="nucleotide sequence ID" value="NZ_CP010817.1"/>
</dbReference>
<evidence type="ECO:0000313" key="2">
    <source>
        <dbReference type="EMBL" id="SEQ70774.1"/>
    </source>
</evidence>
<dbReference type="AlphaFoldDB" id="A0AAJ4W386"/>
<feature type="signal peptide" evidence="1">
    <location>
        <begin position="1"/>
        <end position="24"/>
    </location>
</feature>
<dbReference type="Proteomes" id="UP000183496">
    <property type="component" value="Unassembled WGS sequence"/>
</dbReference>
<dbReference type="EMBL" id="FOFY01000005">
    <property type="protein sequence ID" value="SEQ70774.1"/>
    <property type="molecule type" value="Genomic_DNA"/>
</dbReference>
<evidence type="ECO:0000256" key="1">
    <source>
        <dbReference type="SAM" id="SignalP"/>
    </source>
</evidence>
<evidence type="ECO:0000313" key="3">
    <source>
        <dbReference type="Proteomes" id="UP000183496"/>
    </source>
</evidence>
<dbReference type="Pfam" id="PF13585">
    <property type="entry name" value="CHU_C"/>
    <property type="match status" value="1"/>
</dbReference>
<feature type="chain" id="PRO_5042496792" evidence="1">
    <location>
        <begin position="25"/>
        <end position="423"/>
    </location>
</feature>
<protein>
    <submittedName>
        <fullName evidence="2">Gliding motility-associated C-terminal domain-containing protein</fullName>
    </submittedName>
</protein>
<sequence length="423" mass="46580">MKKEGVLKFVLFSSVVLSFSMASAQEKAELYNTGKMSVSANEVLFVSGEFVNSTQGDFVNSGDIYFLDDFSNTGAFVFSRSVKASQVFFEQLSEAKAKQKISGGANSTLFEDVIFNSNGIDLENEISIAGKAYFERGHVVVNTPLSGSITFLESSSVEAVGDESHVVGMADLDAKKEMEMPIGDGTYYRPITLGESSGLQNLFQTQYKRVNPLEGRAHTVKNAIVDINNEEYWEVKNEATNGAIILTLSWNEQTTPSFLLTNPEKSLHIVRWDDKGLKWIDLGGIVDVSTKTVKTPVVVDAQGVFTLALVDADYNSELKIYNAVSPDGDGKNDYFIIENIDKYPNNSVQIVNRWGSKVFDTTKYDPTGDGNVNVFRGKAEGKGVLLSGNLPSGTYYYIVKYEVQTAKGSEWITKTGYLHLENN</sequence>
<keyword evidence="3" id="KW-1185">Reference proteome</keyword>
<name>A0AAJ4W386_MYRPR</name>
<accession>A0AAJ4W386</accession>
<gene>
    <name evidence="2" type="ORF">SAMN04488089_105110</name>
</gene>
<keyword evidence="1" id="KW-0732">Signal</keyword>
<reference evidence="2 3" key="1">
    <citation type="submission" date="2016-10" db="EMBL/GenBank/DDBJ databases">
        <authorList>
            <person name="Varghese N."/>
            <person name="Submissions S."/>
        </authorList>
    </citation>
    <scope>NUCLEOTIDE SEQUENCE [LARGE SCALE GENOMIC DNA]</scope>
    <source>
        <strain evidence="3">DSM 19823 / KCTC 23066 / CCTCC M 208030 / D25</strain>
    </source>
</reference>
<comment type="caution">
    <text evidence="2">The sequence shown here is derived from an EMBL/GenBank/DDBJ whole genome shotgun (WGS) entry which is preliminary data.</text>
</comment>
<dbReference type="KEGG" id="mpw:MPR_2763"/>